<dbReference type="InterPro" id="IPR008376">
    <property type="entry name" value="Chaperone_Ric-8_A/B"/>
</dbReference>
<comment type="subunit">
    <text evidence="6">Interacts with some GDP-bound G alpha proteins. Does not interact with G-alpha proteins when they are in complex with subunits beta and gamma.</text>
</comment>
<reference evidence="8" key="1">
    <citation type="journal article" date="2023" name="Front. Mar. Sci.">
        <title>A new Merluccius polli reference genome to investigate the effects of global change in West African waters.</title>
        <authorList>
            <person name="Mateo J.L."/>
            <person name="Blanco-Fernandez C."/>
            <person name="Garcia-Vazquez E."/>
            <person name="Machado-Schiaffino G."/>
        </authorList>
    </citation>
    <scope>NUCLEOTIDE SEQUENCE</scope>
    <source>
        <strain evidence="8">C29</strain>
        <tissue evidence="8">Fin</tissue>
    </source>
</reference>
<evidence type="ECO:0000256" key="2">
    <source>
        <dbReference type="ARBA" id="ARBA00009049"/>
    </source>
</evidence>
<evidence type="ECO:0000313" key="8">
    <source>
        <dbReference type="EMBL" id="KAK0156320.1"/>
    </source>
</evidence>
<dbReference type="GO" id="GO:0007186">
    <property type="term" value="P:G protein-coupled receptor signaling pathway"/>
    <property type="evidence" value="ECO:0007669"/>
    <property type="project" value="TreeGrafter"/>
</dbReference>
<comment type="similarity">
    <text evidence="2 6">Belongs to the synembryn family.</text>
</comment>
<dbReference type="GO" id="GO:0005938">
    <property type="term" value="C:cell cortex"/>
    <property type="evidence" value="ECO:0007669"/>
    <property type="project" value="UniProtKB-SubCell"/>
</dbReference>
<dbReference type="Proteomes" id="UP001174136">
    <property type="component" value="Unassembled WGS sequence"/>
</dbReference>
<evidence type="ECO:0000256" key="7">
    <source>
        <dbReference type="SAM" id="MobiDB-lite"/>
    </source>
</evidence>
<dbReference type="InterPro" id="IPR011989">
    <property type="entry name" value="ARM-like"/>
</dbReference>
<comment type="subcellular location">
    <subcellularLocation>
        <location evidence="1">Cytoplasm</location>
        <location evidence="1">Cell cortex</location>
    </subcellularLocation>
</comment>
<gene>
    <name evidence="8" type="primary">ric8a_0</name>
    <name evidence="8" type="ORF">N1851_000404</name>
</gene>
<dbReference type="InterPro" id="IPR019318">
    <property type="entry name" value="Gua_nucleotide_exch_fac_Ric8"/>
</dbReference>
<dbReference type="PRINTS" id="PR01802">
    <property type="entry name" value="SYNEMBRYN"/>
</dbReference>
<comment type="caution">
    <text evidence="8">The sequence shown here is derived from an EMBL/GenBank/DDBJ whole genome shotgun (WGS) entry which is preliminary data.</text>
</comment>
<proteinExistence type="inferred from homology"/>
<sequence>MAPNVERILQCIDRGDQDSVQTQLDSYNTENAECFFFNVEEWERRKFRKNKVREYVPESDSDFNSDSEEEEDPDLLLRRRLAAALLCFIRKQPLQPGVLSACLRTLRILSRDRQALGPLVTDRALLTLASHGGITSGSSLHEQAEEDAGQQEAQANRFAGEDGDVICSDTNGHQMLAVASVCEAVEPDSGCHPAMTGAEESGDQACVSAGEPWATTITVVAESGNPTTEELASFTHPSGHCRSPKIRGAHGALLARGKKDAREDKSEGGGEQEDGEVCRKEAMKTLCNVIYNSQTAQDRASALRLLPGLSERLKLEIETRAPTIVQFYELRLLFLLTALRPELRKQLQQERGVAMLTAGLEQCLAVRWGEGNDAMLADRSRTPPPVPREAYQRAIEILKTLFNITYCSRRQEPDEEDAALYRHLVDVLRQCLLLSCEEEDLSEEVQGHTVNVLSTLPLQCLDVLLSVPPGEAPERRERVERWGEAPEWREREEGERGWREWEGVNMDCVHVLLLFMEKRMERGQKLKEKLTPVLTLLTESCRGHRETRHYLRHQILPPLRDVALRPEHGPTLRGRLVRLMTHVDTAVKHCAAELLFVLCKENVSRFVKYTGYGNAAGLLAARGLLGGRHGADTWGPQYSSDSDSDTEEYRAAKSRINPVTGRVEEEQPDPMQGMTEEEKEMEARRLISLFNRLSRDKIIQPMGITTEGRLAPMCGQMRGCTLEEEVEEEDEEEEDEEGEDEEYMDQ</sequence>
<dbReference type="Gene3D" id="1.25.10.10">
    <property type="entry name" value="Leucine-rich Repeat Variant"/>
    <property type="match status" value="1"/>
</dbReference>
<evidence type="ECO:0000256" key="5">
    <source>
        <dbReference type="ARBA" id="ARBA00023186"/>
    </source>
</evidence>
<keyword evidence="4 6" id="KW-0344">Guanine-nucleotide releasing factor</keyword>
<feature type="region of interest" description="Disordered" evidence="7">
    <location>
        <begin position="254"/>
        <end position="275"/>
    </location>
</feature>
<dbReference type="SUPFAM" id="SSF48371">
    <property type="entry name" value="ARM repeat"/>
    <property type="match status" value="1"/>
</dbReference>
<dbReference type="PANTHER" id="PTHR12425">
    <property type="entry name" value="SYNEMBRYN"/>
    <property type="match status" value="1"/>
</dbReference>
<dbReference type="GO" id="GO:0001965">
    <property type="term" value="F:G-protein alpha-subunit binding"/>
    <property type="evidence" value="ECO:0007669"/>
    <property type="project" value="UniProtKB-UniRule"/>
</dbReference>
<keyword evidence="9" id="KW-1185">Reference proteome</keyword>
<dbReference type="AlphaFoldDB" id="A0AA47PBW1"/>
<dbReference type="GO" id="GO:0005886">
    <property type="term" value="C:plasma membrane"/>
    <property type="evidence" value="ECO:0007669"/>
    <property type="project" value="TreeGrafter"/>
</dbReference>
<dbReference type="GO" id="GO:0005085">
    <property type="term" value="F:guanyl-nucleotide exchange factor activity"/>
    <property type="evidence" value="ECO:0007669"/>
    <property type="project" value="UniProtKB-UniRule"/>
</dbReference>
<dbReference type="InterPro" id="IPR016024">
    <property type="entry name" value="ARM-type_fold"/>
</dbReference>
<evidence type="ECO:0000256" key="4">
    <source>
        <dbReference type="ARBA" id="ARBA00022658"/>
    </source>
</evidence>
<feature type="compositionally biased region" description="Basic and acidic residues" evidence="7">
    <location>
        <begin position="257"/>
        <end position="268"/>
    </location>
</feature>
<dbReference type="EMBL" id="JAOPHQ010000014">
    <property type="protein sequence ID" value="KAK0156320.1"/>
    <property type="molecule type" value="Genomic_DNA"/>
</dbReference>
<organism evidence="8 9">
    <name type="scientific">Merluccius polli</name>
    <name type="common">Benguela hake</name>
    <name type="synonym">Merluccius cadenati</name>
    <dbReference type="NCBI Taxonomy" id="89951"/>
    <lineage>
        <taxon>Eukaryota</taxon>
        <taxon>Metazoa</taxon>
        <taxon>Chordata</taxon>
        <taxon>Craniata</taxon>
        <taxon>Vertebrata</taxon>
        <taxon>Euteleostomi</taxon>
        <taxon>Actinopterygii</taxon>
        <taxon>Neopterygii</taxon>
        <taxon>Teleostei</taxon>
        <taxon>Neoteleostei</taxon>
        <taxon>Acanthomorphata</taxon>
        <taxon>Zeiogadaria</taxon>
        <taxon>Gadariae</taxon>
        <taxon>Gadiformes</taxon>
        <taxon>Gadoidei</taxon>
        <taxon>Merlucciidae</taxon>
        <taxon>Merluccius</taxon>
    </lineage>
</organism>
<feature type="region of interest" description="Disordered" evidence="7">
    <location>
        <begin position="722"/>
        <end position="746"/>
    </location>
</feature>
<dbReference type="Pfam" id="PF10165">
    <property type="entry name" value="Ric8"/>
    <property type="match status" value="1"/>
</dbReference>
<keyword evidence="3 6" id="KW-0963">Cytoplasm</keyword>
<evidence type="ECO:0000313" key="9">
    <source>
        <dbReference type="Proteomes" id="UP001174136"/>
    </source>
</evidence>
<evidence type="ECO:0000256" key="1">
    <source>
        <dbReference type="ARBA" id="ARBA00004544"/>
    </source>
</evidence>
<protein>
    <recommendedName>
        <fullName evidence="6">Synembryn</fullName>
    </recommendedName>
    <alternativeName>
        <fullName evidence="6">Protein Ric-8</fullName>
    </alternativeName>
</protein>
<keyword evidence="5" id="KW-0143">Chaperone</keyword>
<accession>A0AA47PBW1</accession>
<dbReference type="PANTHER" id="PTHR12425:SF3">
    <property type="entry name" value="SYNEMBRYN"/>
    <property type="match status" value="1"/>
</dbReference>
<name>A0AA47PBW1_MERPO</name>
<evidence type="ECO:0000256" key="3">
    <source>
        <dbReference type="ARBA" id="ARBA00022490"/>
    </source>
</evidence>
<evidence type="ECO:0000256" key="6">
    <source>
        <dbReference type="RuleBase" id="RU369048"/>
    </source>
</evidence>
<comment type="function">
    <text evidence="6">Chaperone that specifically binds and folds nascent G alpha proteins prior to G protein heterotrimer formation. Also acts as a guanine nucleotide exchange factor (GEF) for G alpha proteins by stimulating exchange of bound GDP for free GTP.</text>
</comment>